<dbReference type="PATRIC" id="fig|1121477.3.peg.2680"/>
<dbReference type="STRING" id="1121477.SAMN02745223_02513"/>
<dbReference type="Proteomes" id="UP000184533">
    <property type="component" value="Unassembled WGS sequence"/>
</dbReference>
<evidence type="ECO:0000256" key="2">
    <source>
        <dbReference type="ARBA" id="ARBA00023163"/>
    </source>
</evidence>
<protein>
    <submittedName>
        <fullName evidence="5">Transcriptional regulator, IclR family</fullName>
    </submittedName>
</protein>
<feature type="domain" description="IclR-ED" evidence="3">
    <location>
        <begin position="61"/>
        <end position="247"/>
    </location>
</feature>
<dbReference type="PANTHER" id="PTHR30136">
    <property type="entry name" value="HELIX-TURN-HELIX TRANSCRIPTIONAL REGULATOR, ICLR FAMILY"/>
    <property type="match status" value="1"/>
</dbReference>
<dbReference type="AlphaFoldDB" id="A0A0F5LSF6"/>
<dbReference type="InterPro" id="IPR050707">
    <property type="entry name" value="HTH_MetabolicPath_Reg"/>
</dbReference>
<dbReference type="Proteomes" id="UP000033608">
    <property type="component" value="Unassembled WGS sequence"/>
</dbReference>
<dbReference type="OrthoDB" id="8357778at2"/>
<dbReference type="EMBL" id="LAJF01000061">
    <property type="protein sequence ID" value="KKB85079.1"/>
    <property type="molecule type" value="Genomic_DNA"/>
</dbReference>
<dbReference type="InterPro" id="IPR036388">
    <property type="entry name" value="WH-like_DNA-bd_sf"/>
</dbReference>
<evidence type="ECO:0000256" key="1">
    <source>
        <dbReference type="ARBA" id="ARBA00023015"/>
    </source>
</evidence>
<dbReference type="GO" id="GO:0003677">
    <property type="term" value="F:DNA binding"/>
    <property type="evidence" value="ECO:0007669"/>
    <property type="project" value="TreeGrafter"/>
</dbReference>
<keyword evidence="2" id="KW-0804">Transcription</keyword>
<name>A0A0F5LSF6_9HYPH</name>
<evidence type="ECO:0000313" key="5">
    <source>
        <dbReference type="EMBL" id="SHF39562.1"/>
    </source>
</evidence>
<dbReference type="GO" id="GO:0003700">
    <property type="term" value="F:DNA-binding transcription factor activity"/>
    <property type="evidence" value="ECO:0007669"/>
    <property type="project" value="TreeGrafter"/>
</dbReference>
<dbReference type="InterPro" id="IPR014757">
    <property type="entry name" value="Tscrpt_reg_IclR_C"/>
</dbReference>
<dbReference type="Gene3D" id="3.30.450.40">
    <property type="match status" value="1"/>
</dbReference>
<dbReference type="PANTHER" id="PTHR30136:SF35">
    <property type="entry name" value="HTH-TYPE TRANSCRIPTIONAL REGULATOR RV1719"/>
    <property type="match status" value="1"/>
</dbReference>
<dbReference type="PROSITE" id="PS51078">
    <property type="entry name" value="ICLR_ED"/>
    <property type="match status" value="1"/>
</dbReference>
<evidence type="ECO:0000259" key="3">
    <source>
        <dbReference type="PROSITE" id="PS51078"/>
    </source>
</evidence>
<organism evidence="4 6">
    <name type="scientific">Devosia limi DSM 17137</name>
    <dbReference type="NCBI Taxonomy" id="1121477"/>
    <lineage>
        <taxon>Bacteria</taxon>
        <taxon>Pseudomonadati</taxon>
        <taxon>Pseudomonadota</taxon>
        <taxon>Alphaproteobacteria</taxon>
        <taxon>Hyphomicrobiales</taxon>
        <taxon>Devosiaceae</taxon>
        <taxon>Devosia</taxon>
    </lineage>
</organism>
<sequence length="247" mass="26861">MSGRGAERILDAVEWFATTTTSVSYTDFVQALDVPKSSGLLLLQLLVKRNYVERLADNRYRLVRLPGESVEGGATWGTILRLAERHLHEAVASVGESAFVAVLEDGRIRYLNKILPQREIRYDRDIAPTRLPHQVASGLVFLADFDPAALEEYCSQVGLAPSERAELEDLLVAIRRDGFAVNINGVVEGASGAAAPVRDARGRVVAAINISGPRERFISNLDAVKAAVASVGRAVTAEVAHRTRKSM</sequence>
<evidence type="ECO:0000313" key="6">
    <source>
        <dbReference type="Proteomes" id="UP000033608"/>
    </source>
</evidence>
<proteinExistence type="predicted"/>
<evidence type="ECO:0000313" key="7">
    <source>
        <dbReference type="Proteomes" id="UP000184533"/>
    </source>
</evidence>
<keyword evidence="1" id="KW-0805">Transcription regulation</keyword>
<reference evidence="4 6" key="1">
    <citation type="submission" date="2015-03" db="EMBL/GenBank/DDBJ databases">
        <authorList>
            <person name="Hassan Y.I."/>
            <person name="Lepp D."/>
            <person name="Zhou T."/>
        </authorList>
    </citation>
    <scope>NUCLEOTIDE SEQUENCE [LARGE SCALE GENOMIC DNA]</scope>
    <source>
        <strain evidence="4 6">DSM 17137</strain>
    </source>
</reference>
<dbReference type="EMBL" id="FQVC01000007">
    <property type="protein sequence ID" value="SHF39562.1"/>
    <property type="molecule type" value="Genomic_DNA"/>
</dbReference>
<reference evidence="5 7" key="2">
    <citation type="submission" date="2016-11" db="EMBL/GenBank/DDBJ databases">
        <authorList>
            <person name="Jaros S."/>
            <person name="Januszkiewicz K."/>
            <person name="Wedrychowicz H."/>
        </authorList>
    </citation>
    <scope>NUCLEOTIDE SEQUENCE [LARGE SCALE GENOMIC DNA]</scope>
    <source>
        <strain evidence="5 7">DSM 17137</strain>
    </source>
</reference>
<dbReference type="SUPFAM" id="SSF55781">
    <property type="entry name" value="GAF domain-like"/>
    <property type="match status" value="1"/>
</dbReference>
<dbReference type="SUPFAM" id="SSF46785">
    <property type="entry name" value="Winged helix' DNA-binding domain"/>
    <property type="match status" value="1"/>
</dbReference>
<dbReference type="InterPro" id="IPR029016">
    <property type="entry name" value="GAF-like_dom_sf"/>
</dbReference>
<keyword evidence="6" id="KW-1185">Reference proteome</keyword>
<dbReference type="Pfam" id="PF01614">
    <property type="entry name" value="IclR_C"/>
    <property type="match status" value="1"/>
</dbReference>
<accession>A0A0F5LSF6</accession>
<evidence type="ECO:0000313" key="4">
    <source>
        <dbReference type="EMBL" id="KKB85079.1"/>
    </source>
</evidence>
<dbReference type="RefSeq" id="WP_046134779.1">
    <property type="nucleotide sequence ID" value="NZ_FQVC01000007.1"/>
</dbReference>
<dbReference type="GO" id="GO:0045892">
    <property type="term" value="P:negative regulation of DNA-templated transcription"/>
    <property type="evidence" value="ECO:0007669"/>
    <property type="project" value="TreeGrafter"/>
</dbReference>
<gene>
    <name evidence="5" type="ORF">SAMN02745223_02513</name>
    <name evidence="4" type="ORF">VW29_07945</name>
</gene>
<dbReference type="InterPro" id="IPR036390">
    <property type="entry name" value="WH_DNA-bd_sf"/>
</dbReference>
<dbReference type="Gene3D" id="1.10.10.10">
    <property type="entry name" value="Winged helix-like DNA-binding domain superfamily/Winged helix DNA-binding domain"/>
    <property type="match status" value="1"/>
</dbReference>